<dbReference type="Proteomes" id="UP000792457">
    <property type="component" value="Unassembled WGS sequence"/>
</dbReference>
<protein>
    <submittedName>
        <fullName evidence="2">Uncharacterized protein</fullName>
    </submittedName>
</protein>
<accession>A0A8K0JX43</accession>
<reference evidence="2" key="1">
    <citation type="submission" date="2013-04" db="EMBL/GenBank/DDBJ databases">
        <authorList>
            <person name="Qu J."/>
            <person name="Murali S.C."/>
            <person name="Bandaranaike D."/>
            <person name="Bellair M."/>
            <person name="Blankenburg K."/>
            <person name="Chao H."/>
            <person name="Dinh H."/>
            <person name="Doddapaneni H."/>
            <person name="Downs B."/>
            <person name="Dugan-Rocha S."/>
            <person name="Elkadiri S."/>
            <person name="Gnanaolivu R.D."/>
            <person name="Hernandez B."/>
            <person name="Javaid M."/>
            <person name="Jayaseelan J.C."/>
            <person name="Lee S."/>
            <person name="Li M."/>
            <person name="Ming W."/>
            <person name="Munidasa M."/>
            <person name="Muniz J."/>
            <person name="Nguyen L."/>
            <person name="Ongeri F."/>
            <person name="Osuji N."/>
            <person name="Pu L.-L."/>
            <person name="Puazo M."/>
            <person name="Qu C."/>
            <person name="Quiroz J."/>
            <person name="Raj R."/>
            <person name="Weissenberger G."/>
            <person name="Xin Y."/>
            <person name="Zou X."/>
            <person name="Han Y."/>
            <person name="Richards S."/>
            <person name="Worley K."/>
            <person name="Muzny D."/>
            <person name="Gibbs R."/>
        </authorList>
    </citation>
    <scope>NUCLEOTIDE SEQUENCE</scope>
    <source>
        <strain evidence="2">Sampled in the wild</strain>
    </source>
</reference>
<keyword evidence="3" id="KW-1185">Reference proteome</keyword>
<gene>
    <name evidence="2" type="ORF">J437_LFUL007245</name>
</gene>
<evidence type="ECO:0000313" key="2">
    <source>
        <dbReference type="EMBL" id="KAG8224305.1"/>
    </source>
</evidence>
<dbReference type="EMBL" id="KZ308191">
    <property type="protein sequence ID" value="KAG8224305.1"/>
    <property type="molecule type" value="Genomic_DNA"/>
</dbReference>
<name>A0A8K0JX43_LADFU</name>
<evidence type="ECO:0000313" key="3">
    <source>
        <dbReference type="Proteomes" id="UP000792457"/>
    </source>
</evidence>
<feature type="compositionally biased region" description="Polar residues" evidence="1">
    <location>
        <begin position="115"/>
        <end position="124"/>
    </location>
</feature>
<feature type="compositionally biased region" description="Pro residues" evidence="1">
    <location>
        <begin position="62"/>
        <end position="78"/>
    </location>
</feature>
<feature type="region of interest" description="Disordered" evidence="1">
    <location>
        <begin position="31"/>
        <end position="124"/>
    </location>
</feature>
<evidence type="ECO:0000256" key="1">
    <source>
        <dbReference type="SAM" id="MobiDB-lite"/>
    </source>
</evidence>
<organism evidence="2 3">
    <name type="scientific">Ladona fulva</name>
    <name type="common">Scarce chaser dragonfly</name>
    <name type="synonym">Libellula fulva</name>
    <dbReference type="NCBI Taxonomy" id="123851"/>
    <lineage>
        <taxon>Eukaryota</taxon>
        <taxon>Metazoa</taxon>
        <taxon>Ecdysozoa</taxon>
        <taxon>Arthropoda</taxon>
        <taxon>Hexapoda</taxon>
        <taxon>Insecta</taxon>
        <taxon>Pterygota</taxon>
        <taxon>Palaeoptera</taxon>
        <taxon>Odonata</taxon>
        <taxon>Epiprocta</taxon>
        <taxon>Anisoptera</taxon>
        <taxon>Libelluloidea</taxon>
        <taxon>Libellulidae</taxon>
        <taxon>Ladona</taxon>
    </lineage>
</organism>
<dbReference type="AlphaFoldDB" id="A0A8K0JX43"/>
<sequence length="124" mass="12133">MSTRGQVGGGGAGGAVRMGLSLAVDNVGVVGSSSLAGDENGSRTNTGSGGEDISSSSTGAPTPSPGHPSPDSSQPPPLESIIHIYTVEEGRNDGTGVESEGNGGESVTAKEKPQRSSSNPNLQA</sequence>
<comment type="caution">
    <text evidence="2">The sequence shown here is derived from an EMBL/GenBank/DDBJ whole genome shotgun (WGS) entry which is preliminary data.</text>
</comment>
<reference evidence="2" key="2">
    <citation type="submission" date="2017-10" db="EMBL/GenBank/DDBJ databases">
        <title>Ladona fulva Genome sequencing and assembly.</title>
        <authorList>
            <person name="Murali S."/>
            <person name="Richards S."/>
            <person name="Bandaranaike D."/>
            <person name="Bellair M."/>
            <person name="Blankenburg K."/>
            <person name="Chao H."/>
            <person name="Dinh H."/>
            <person name="Doddapaneni H."/>
            <person name="Dugan-Rocha S."/>
            <person name="Elkadiri S."/>
            <person name="Gnanaolivu R."/>
            <person name="Hernandez B."/>
            <person name="Skinner E."/>
            <person name="Javaid M."/>
            <person name="Lee S."/>
            <person name="Li M."/>
            <person name="Ming W."/>
            <person name="Munidasa M."/>
            <person name="Muniz J."/>
            <person name="Nguyen L."/>
            <person name="Hughes D."/>
            <person name="Osuji N."/>
            <person name="Pu L.-L."/>
            <person name="Puazo M."/>
            <person name="Qu C."/>
            <person name="Quiroz J."/>
            <person name="Raj R."/>
            <person name="Weissenberger G."/>
            <person name="Xin Y."/>
            <person name="Zou X."/>
            <person name="Han Y."/>
            <person name="Worley K."/>
            <person name="Muzny D."/>
            <person name="Gibbs R."/>
        </authorList>
    </citation>
    <scope>NUCLEOTIDE SEQUENCE</scope>
    <source>
        <strain evidence="2">Sampled in the wild</strain>
    </source>
</reference>
<proteinExistence type="predicted"/>